<reference evidence="1" key="2">
    <citation type="journal article" date="2015" name="Data Brief">
        <title>Shoot transcriptome of the giant reed, Arundo donax.</title>
        <authorList>
            <person name="Barrero R.A."/>
            <person name="Guerrero F.D."/>
            <person name="Moolhuijzen P."/>
            <person name="Goolsby J.A."/>
            <person name="Tidwell J."/>
            <person name="Bellgard S.E."/>
            <person name="Bellgard M.I."/>
        </authorList>
    </citation>
    <scope>NUCLEOTIDE SEQUENCE</scope>
    <source>
        <tissue evidence="1">Shoot tissue taken approximately 20 cm above the soil surface</tissue>
    </source>
</reference>
<name>A0A0A8ZD30_ARUDO</name>
<sequence>MRLAQSILAGMRVNWSLDWLQHGGRDSLV</sequence>
<protein>
    <submittedName>
        <fullName evidence="1">Uncharacterized protein</fullName>
    </submittedName>
</protein>
<dbReference type="EMBL" id="GBRH01261184">
    <property type="protein sequence ID" value="JAD36711.1"/>
    <property type="molecule type" value="Transcribed_RNA"/>
</dbReference>
<organism evidence="1">
    <name type="scientific">Arundo donax</name>
    <name type="common">Giant reed</name>
    <name type="synonym">Donax arundinaceus</name>
    <dbReference type="NCBI Taxonomy" id="35708"/>
    <lineage>
        <taxon>Eukaryota</taxon>
        <taxon>Viridiplantae</taxon>
        <taxon>Streptophyta</taxon>
        <taxon>Embryophyta</taxon>
        <taxon>Tracheophyta</taxon>
        <taxon>Spermatophyta</taxon>
        <taxon>Magnoliopsida</taxon>
        <taxon>Liliopsida</taxon>
        <taxon>Poales</taxon>
        <taxon>Poaceae</taxon>
        <taxon>PACMAD clade</taxon>
        <taxon>Arundinoideae</taxon>
        <taxon>Arundineae</taxon>
        <taxon>Arundo</taxon>
    </lineage>
</organism>
<accession>A0A0A8ZD30</accession>
<dbReference type="AlphaFoldDB" id="A0A0A8ZD30"/>
<evidence type="ECO:0000313" key="1">
    <source>
        <dbReference type="EMBL" id="JAD36711.1"/>
    </source>
</evidence>
<reference evidence="1" key="1">
    <citation type="submission" date="2014-09" db="EMBL/GenBank/DDBJ databases">
        <authorList>
            <person name="Magalhaes I.L.F."/>
            <person name="Oliveira U."/>
            <person name="Santos F.R."/>
            <person name="Vidigal T.H.D.A."/>
            <person name="Brescovit A.D."/>
            <person name="Santos A.J."/>
        </authorList>
    </citation>
    <scope>NUCLEOTIDE SEQUENCE</scope>
    <source>
        <tissue evidence="1">Shoot tissue taken approximately 20 cm above the soil surface</tissue>
    </source>
</reference>
<proteinExistence type="predicted"/>